<dbReference type="EMBL" id="JABELX010000005">
    <property type="protein sequence ID" value="NNH71292.1"/>
    <property type="molecule type" value="Genomic_DNA"/>
</dbReference>
<dbReference type="InterPro" id="IPR002933">
    <property type="entry name" value="Peptidase_M20"/>
</dbReference>
<reference evidence="5 6" key="1">
    <citation type="submission" date="2020-05" db="EMBL/GenBank/DDBJ databases">
        <title>MicrobeNet Type strains.</title>
        <authorList>
            <person name="Nicholson A.C."/>
        </authorList>
    </citation>
    <scope>NUCLEOTIDE SEQUENCE [LARGE SCALE GENOMIC DNA]</scope>
    <source>
        <strain evidence="5 6">JCM 3224</strain>
    </source>
</reference>
<dbReference type="AlphaFoldDB" id="A0A849BXP0"/>
<name>A0A849BXP0_9NOCA</name>
<feature type="domain" description="Peptidase M20 dimerisation" evidence="4">
    <location>
        <begin position="179"/>
        <end position="260"/>
    </location>
</feature>
<evidence type="ECO:0000256" key="2">
    <source>
        <dbReference type="ARBA" id="ARBA00022801"/>
    </source>
</evidence>
<dbReference type="Gene3D" id="3.30.70.360">
    <property type="match status" value="1"/>
</dbReference>
<keyword evidence="6" id="KW-1185">Reference proteome</keyword>
<proteinExistence type="predicted"/>
<feature type="active site" evidence="3">
    <location>
        <position position="88"/>
    </location>
</feature>
<dbReference type="InterPro" id="IPR036264">
    <property type="entry name" value="Bact_exopeptidase_dim_dom"/>
</dbReference>
<dbReference type="PIRSF" id="PIRSF037238">
    <property type="entry name" value="Carboxypeptidase_G2"/>
    <property type="match status" value="1"/>
</dbReference>
<dbReference type="InterPro" id="IPR017150">
    <property type="entry name" value="Pept_M20_glutamate_carboxypep"/>
</dbReference>
<dbReference type="GO" id="GO:0016787">
    <property type="term" value="F:hydrolase activity"/>
    <property type="evidence" value="ECO:0007669"/>
    <property type="project" value="UniProtKB-KW"/>
</dbReference>
<evidence type="ECO:0000313" key="5">
    <source>
        <dbReference type="EMBL" id="NNH71292.1"/>
    </source>
</evidence>
<feature type="active site" description="Proton acceptor" evidence="3">
    <location>
        <position position="144"/>
    </location>
</feature>
<sequence>MHGIPTGPALVERFRADLPAILADIEQLIRCESPSADLDAVARSAETVAEVGAALLGREPERIVLEGRTHLRWSFGGPAGVLVLGHHDTVWPLGSLRTHPFSIQDGLLRGPGCFDMKAGVVLALRAVAALSDRTGVTVLITGDEELGAPSSAQLIEVEARGRAAALVAEPAAASGALKIARKGISQYRIRAVGRAAHAGLEPERGINAAVELAYQMQVVARLGDLAVGTTVTPTTMTAGTTANTVPADGSLAVDVRTFDVAEQVRIDTALHALSPTLPGARLEVLGGPNRPPLAPSMSECLFRKAVRLGEQLAISPVTGAAVGGGSDGNFTAGVGTPTLDGLGAVGGGAHADNEHVLIDEFPARTALFTALLAEILGGAA</sequence>
<dbReference type="Proteomes" id="UP000586827">
    <property type="component" value="Unassembled WGS sequence"/>
</dbReference>
<dbReference type="SUPFAM" id="SSF53187">
    <property type="entry name" value="Zn-dependent exopeptidases"/>
    <property type="match status" value="1"/>
</dbReference>
<dbReference type="Pfam" id="PF01546">
    <property type="entry name" value="Peptidase_M20"/>
    <property type="match status" value="1"/>
</dbReference>
<dbReference type="SUPFAM" id="SSF55031">
    <property type="entry name" value="Bacterial exopeptidase dimerisation domain"/>
    <property type="match status" value="1"/>
</dbReference>
<evidence type="ECO:0000256" key="1">
    <source>
        <dbReference type="ARBA" id="ARBA00022723"/>
    </source>
</evidence>
<organism evidence="5 6">
    <name type="scientific">Nocardia uniformis</name>
    <dbReference type="NCBI Taxonomy" id="53432"/>
    <lineage>
        <taxon>Bacteria</taxon>
        <taxon>Bacillati</taxon>
        <taxon>Actinomycetota</taxon>
        <taxon>Actinomycetes</taxon>
        <taxon>Mycobacteriales</taxon>
        <taxon>Nocardiaceae</taxon>
        <taxon>Nocardia</taxon>
    </lineage>
</organism>
<dbReference type="PANTHER" id="PTHR43808">
    <property type="entry name" value="ACETYLORNITHINE DEACETYLASE"/>
    <property type="match status" value="1"/>
</dbReference>
<gene>
    <name evidence="5" type="ORF">HLB23_15720</name>
</gene>
<keyword evidence="2 5" id="KW-0378">Hydrolase</keyword>
<accession>A0A849BXP0</accession>
<comment type="caution">
    <text evidence="5">The sequence shown here is derived from an EMBL/GenBank/DDBJ whole genome shotgun (WGS) entry which is preliminary data.</text>
</comment>
<keyword evidence="1" id="KW-0479">Metal-binding</keyword>
<dbReference type="PANTHER" id="PTHR43808:SF9">
    <property type="entry name" value="BLL0789 PROTEIN"/>
    <property type="match status" value="1"/>
</dbReference>
<dbReference type="InterPro" id="IPR011650">
    <property type="entry name" value="Peptidase_M20_dimer"/>
</dbReference>
<evidence type="ECO:0000313" key="6">
    <source>
        <dbReference type="Proteomes" id="UP000586827"/>
    </source>
</evidence>
<dbReference type="Gene3D" id="3.40.630.10">
    <property type="entry name" value="Zn peptidases"/>
    <property type="match status" value="1"/>
</dbReference>
<evidence type="ECO:0000256" key="3">
    <source>
        <dbReference type="PIRSR" id="PIRSR037238-1"/>
    </source>
</evidence>
<dbReference type="Pfam" id="PF07687">
    <property type="entry name" value="M20_dimer"/>
    <property type="match status" value="1"/>
</dbReference>
<protein>
    <submittedName>
        <fullName evidence="5">M20/M25/M40 family metallo-hydrolase</fullName>
    </submittedName>
</protein>
<dbReference type="InterPro" id="IPR050072">
    <property type="entry name" value="Peptidase_M20A"/>
</dbReference>
<evidence type="ECO:0000259" key="4">
    <source>
        <dbReference type="Pfam" id="PF07687"/>
    </source>
</evidence>
<dbReference type="GO" id="GO:0046872">
    <property type="term" value="F:metal ion binding"/>
    <property type="evidence" value="ECO:0007669"/>
    <property type="project" value="UniProtKB-KW"/>
</dbReference>